<comment type="similarity">
    <text evidence="2">Belongs to the NPR1-interactor family.</text>
</comment>
<dbReference type="Pfam" id="PF15699">
    <property type="entry name" value="NPR1_interact"/>
    <property type="match status" value="1"/>
</dbReference>
<dbReference type="EMBL" id="KZ452039">
    <property type="protein sequence ID" value="PKA49252.1"/>
    <property type="molecule type" value="Genomic_DNA"/>
</dbReference>
<feature type="compositionally biased region" description="Basic and acidic residues" evidence="4">
    <location>
        <begin position="104"/>
        <end position="114"/>
    </location>
</feature>
<evidence type="ECO:0000313" key="6">
    <source>
        <dbReference type="Proteomes" id="UP000236161"/>
    </source>
</evidence>
<dbReference type="GO" id="GO:0005634">
    <property type="term" value="C:nucleus"/>
    <property type="evidence" value="ECO:0007669"/>
    <property type="project" value="UniProtKB-SubCell"/>
</dbReference>
<dbReference type="PANTHER" id="PTHR35735">
    <property type="entry name" value="PROTEIN NIM1-INTERACTING 2"/>
    <property type="match status" value="1"/>
</dbReference>
<dbReference type="InterPro" id="IPR034577">
    <property type="entry name" value="NIMIN-2"/>
</dbReference>
<organism evidence="5 6">
    <name type="scientific">Apostasia shenzhenica</name>
    <dbReference type="NCBI Taxonomy" id="1088818"/>
    <lineage>
        <taxon>Eukaryota</taxon>
        <taxon>Viridiplantae</taxon>
        <taxon>Streptophyta</taxon>
        <taxon>Embryophyta</taxon>
        <taxon>Tracheophyta</taxon>
        <taxon>Spermatophyta</taxon>
        <taxon>Magnoliopsida</taxon>
        <taxon>Liliopsida</taxon>
        <taxon>Asparagales</taxon>
        <taxon>Orchidaceae</taxon>
        <taxon>Apostasioideae</taxon>
        <taxon>Apostasia</taxon>
    </lineage>
</organism>
<feature type="region of interest" description="Disordered" evidence="4">
    <location>
        <begin position="1"/>
        <end position="40"/>
    </location>
</feature>
<proteinExistence type="inferred from homology"/>
<evidence type="ECO:0000313" key="5">
    <source>
        <dbReference type="EMBL" id="PKA49252.1"/>
    </source>
</evidence>
<evidence type="ECO:0000256" key="4">
    <source>
        <dbReference type="SAM" id="MobiDB-lite"/>
    </source>
</evidence>
<dbReference type="AlphaFoldDB" id="A0A2I0A132"/>
<keyword evidence="6" id="KW-1185">Reference proteome</keyword>
<dbReference type="Proteomes" id="UP000236161">
    <property type="component" value="Unassembled WGS sequence"/>
</dbReference>
<accession>A0A2I0A132</accession>
<reference evidence="5 6" key="1">
    <citation type="journal article" date="2017" name="Nature">
        <title>The Apostasia genome and the evolution of orchids.</title>
        <authorList>
            <person name="Zhang G.Q."/>
            <person name="Liu K.W."/>
            <person name="Li Z."/>
            <person name="Lohaus R."/>
            <person name="Hsiao Y.Y."/>
            <person name="Niu S.C."/>
            <person name="Wang J.Y."/>
            <person name="Lin Y.C."/>
            <person name="Xu Q."/>
            <person name="Chen L.J."/>
            <person name="Yoshida K."/>
            <person name="Fujiwara S."/>
            <person name="Wang Z.W."/>
            <person name="Zhang Y.Q."/>
            <person name="Mitsuda N."/>
            <person name="Wang M."/>
            <person name="Liu G.H."/>
            <person name="Pecoraro L."/>
            <person name="Huang H.X."/>
            <person name="Xiao X.J."/>
            <person name="Lin M."/>
            <person name="Wu X.Y."/>
            <person name="Wu W.L."/>
            <person name="Chen Y.Y."/>
            <person name="Chang S.B."/>
            <person name="Sakamoto S."/>
            <person name="Ohme-Takagi M."/>
            <person name="Yagi M."/>
            <person name="Zeng S.J."/>
            <person name="Shen C.Y."/>
            <person name="Yeh C.M."/>
            <person name="Luo Y.B."/>
            <person name="Tsai W.C."/>
            <person name="Van de Peer Y."/>
            <person name="Liu Z.J."/>
        </authorList>
    </citation>
    <scope>NUCLEOTIDE SEQUENCE [LARGE SCALE GENOMIC DNA]</scope>
    <source>
        <strain evidence="6">cv. Shenzhen</strain>
        <tissue evidence="5">Stem</tissue>
    </source>
</reference>
<gene>
    <name evidence="5" type="ORF">AXF42_Ash014154</name>
</gene>
<dbReference type="InterPro" id="IPR031425">
    <property type="entry name" value="NPR1/NH1-interacting"/>
</dbReference>
<comment type="subcellular location">
    <subcellularLocation>
        <location evidence="1">Nucleus</location>
    </subcellularLocation>
</comment>
<dbReference type="GO" id="GO:0010112">
    <property type="term" value="P:regulation of systemic acquired resistance"/>
    <property type="evidence" value="ECO:0007669"/>
    <property type="project" value="InterPro"/>
</dbReference>
<dbReference type="PANTHER" id="PTHR35735:SF8">
    <property type="entry name" value="PROTEIN NIM1-INTERACTING 2"/>
    <property type="match status" value="1"/>
</dbReference>
<keyword evidence="3" id="KW-0539">Nucleus</keyword>
<protein>
    <submittedName>
        <fullName evidence="5">Uncharacterized protein</fullName>
    </submittedName>
</protein>
<sequence>MDKRCEATSMKRRGDASNSSRRLRSRSYGEAAAPAVEREAPDDKVEEFFAILRRMRDATGCCYAGSPRSLGDGGSGKMAAELWWRPAFSLEDFGDREEACSRRVASEEKDKSPAEDGIPPCKIDLNAVPETAGKTGSCGEGK</sequence>
<evidence type="ECO:0000256" key="3">
    <source>
        <dbReference type="ARBA" id="ARBA00023242"/>
    </source>
</evidence>
<evidence type="ECO:0000256" key="2">
    <source>
        <dbReference type="ARBA" id="ARBA00009937"/>
    </source>
</evidence>
<feature type="region of interest" description="Disordered" evidence="4">
    <location>
        <begin position="104"/>
        <end position="142"/>
    </location>
</feature>
<evidence type="ECO:0000256" key="1">
    <source>
        <dbReference type="ARBA" id="ARBA00004123"/>
    </source>
</evidence>
<dbReference type="OrthoDB" id="1098796at2759"/>
<name>A0A2I0A132_9ASPA</name>